<dbReference type="AlphaFoldDB" id="A0A6P7F8E3"/>
<dbReference type="OrthoDB" id="7752123at2759"/>
<proteinExistence type="predicted"/>
<keyword evidence="2" id="KW-1185">Reference proteome</keyword>
<dbReference type="RefSeq" id="XP_028129963.1">
    <property type="nucleotide sequence ID" value="XM_028274162.1"/>
</dbReference>
<dbReference type="GeneID" id="114326000"/>
<name>A0A6P7F8E3_DIAVI</name>
<accession>A0A6P7F8E3</accession>
<dbReference type="InParanoid" id="A0A6P7F8E3"/>
<dbReference type="EnsemblMetazoa" id="XM_028274162.1">
    <property type="protein sequence ID" value="XP_028129963.1"/>
    <property type="gene ID" value="LOC114326000"/>
</dbReference>
<reference evidence="1" key="2">
    <citation type="submission" date="2025-05" db="UniProtKB">
        <authorList>
            <consortium name="EnsemblMetazoa"/>
        </authorList>
    </citation>
    <scope>IDENTIFICATION</scope>
</reference>
<sequence>MGEKTSKDEIQDNGVVNSNFVVTNKDIRPDAELKILLYIITAVLINRVSPPTEAVMVPMEGKQEKYEEKHTLWDTSEIDNEFRCLSEISLKCTGKVYKNVTLTSYYPDYNDQDHEHGYQDKQGKKLRTLQDYIDNRADFVTLAMDEIIGIPYGTKVCIPELNQHFGHRILIEVRDTSYDLSGSGFTRADICVRSEVDSYDKSVNRLVNLVFM</sequence>
<evidence type="ECO:0000313" key="1">
    <source>
        <dbReference type="EnsemblMetazoa" id="XP_028129963.1"/>
    </source>
</evidence>
<dbReference type="KEGG" id="dvv:114326000"/>
<evidence type="ECO:0000313" key="2">
    <source>
        <dbReference type="Proteomes" id="UP001652700"/>
    </source>
</evidence>
<gene>
    <name evidence="3" type="primary">LOC114326000</name>
</gene>
<dbReference type="Proteomes" id="UP001652700">
    <property type="component" value="Unplaced"/>
</dbReference>
<evidence type="ECO:0000313" key="3">
    <source>
        <dbReference type="RefSeq" id="XP_028129963.1"/>
    </source>
</evidence>
<organism evidence="3">
    <name type="scientific">Diabrotica virgifera virgifera</name>
    <name type="common">western corn rootworm</name>
    <dbReference type="NCBI Taxonomy" id="50390"/>
    <lineage>
        <taxon>Eukaryota</taxon>
        <taxon>Metazoa</taxon>
        <taxon>Ecdysozoa</taxon>
        <taxon>Arthropoda</taxon>
        <taxon>Hexapoda</taxon>
        <taxon>Insecta</taxon>
        <taxon>Pterygota</taxon>
        <taxon>Neoptera</taxon>
        <taxon>Endopterygota</taxon>
        <taxon>Coleoptera</taxon>
        <taxon>Polyphaga</taxon>
        <taxon>Cucujiformia</taxon>
        <taxon>Chrysomeloidea</taxon>
        <taxon>Chrysomelidae</taxon>
        <taxon>Galerucinae</taxon>
        <taxon>Diabroticina</taxon>
        <taxon>Diabroticites</taxon>
        <taxon>Diabrotica</taxon>
    </lineage>
</organism>
<protein>
    <submittedName>
        <fullName evidence="3">Uncharacterized protein LOC114326000</fullName>
    </submittedName>
</protein>
<reference evidence="3" key="1">
    <citation type="submission" date="2025-04" db="UniProtKB">
        <authorList>
            <consortium name="RefSeq"/>
        </authorList>
    </citation>
    <scope>IDENTIFICATION</scope>
    <source>
        <tissue evidence="3">Whole insect</tissue>
    </source>
</reference>